<dbReference type="OrthoDB" id="345381at2759"/>
<reference evidence="3" key="1">
    <citation type="submission" date="2022-07" db="EMBL/GenBank/DDBJ databases">
        <title>Evaluation of T. orientalis genome assembly methods using nanopore sequencing and analysis of variation between genomes.</title>
        <authorList>
            <person name="Yam J."/>
            <person name="Micallef M.L."/>
            <person name="Liu M."/>
            <person name="Djordjevic S.P."/>
            <person name="Bogema D.R."/>
            <person name="Jenkins C."/>
        </authorList>
    </citation>
    <scope>NUCLEOTIDE SEQUENCE</scope>
    <source>
        <strain evidence="3">Fish Creek</strain>
    </source>
</reference>
<dbReference type="InterPro" id="IPR012677">
    <property type="entry name" value="Nucleotide-bd_a/b_plait_sf"/>
</dbReference>
<dbReference type="SUPFAM" id="SSF54928">
    <property type="entry name" value="RNA-binding domain, RBD"/>
    <property type="match status" value="1"/>
</dbReference>
<dbReference type="Proteomes" id="UP000244803">
    <property type="component" value="Chromosome 4"/>
</dbReference>
<accession>A0A976QQX0</accession>
<keyword evidence="1" id="KW-0694">RNA-binding</keyword>
<protein>
    <recommendedName>
        <fullName evidence="2">RRM domain-containing protein</fullName>
    </recommendedName>
</protein>
<evidence type="ECO:0000313" key="3">
    <source>
        <dbReference type="EMBL" id="UKJ89743.2"/>
    </source>
</evidence>
<dbReference type="GO" id="GO:0003723">
    <property type="term" value="F:RNA binding"/>
    <property type="evidence" value="ECO:0007669"/>
    <property type="project" value="UniProtKB-UniRule"/>
</dbReference>
<evidence type="ECO:0000259" key="2">
    <source>
        <dbReference type="PROSITE" id="PS50102"/>
    </source>
</evidence>
<gene>
    <name evidence="3" type="ORF">MACJ_002997</name>
</gene>
<feature type="domain" description="RRM" evidence="2">
    <location>
        <begin position="280"/>
        <end position="385"/>
    </location>
</feature>
<evidence type="ECO:0000256" key="1">
    <source>
        <dbReference type="PROSITE-ProRule" id="PRU00176"/>
    </source>
</evidence>
<dbReference type="EMBL" id="CP056067">
    <property type="protein sequence ID" value="UKJ89743.2"/>
    <property type="molecule type" value="Genomic_DNA"/>
</dbReference>
<organism evidence="3 4">
    <name type="scientific">Theileria orientalis</name>
    <dbReference type="NCBI Taxonomy" id="68886"/>
    <lineage>
        <taxon>Eukaryota</taxon>
        <taxon>Sar</taxon>
        <taxon>Alveolata</taxon>
        <taxon>Apicomplexa</taxon>
        <taxon>Aconoidasida</taxon>
        <taxon>Piroplasmida</taxon>
        <taxon>Theileriidae</taxon>
        <taxon>Theileria</taxon>
    </lineage>
</organism>
<dbReference type="PROSITE" id="PS50102">
    <property type="entry name" value="RRM"/>
    <property type="match status" value="1"/>
</dbReference>
<dbReference type="AlphaFoldDB" id="A0A976QQX0"/>
<proteinExistence type="predicted"/>
<dbReference type="CDD" id="cd00590">
    <property type="entry name" value="RRM_SF"/>
    <property type="match status" value="1"/>
</dbReference>
<evidence type="ECO:0000313" key="4">
    <source>
        <dbReference type="Proteomes" id="UP000244803"/>
    </source>
</evidence>
<sequence length="565" mass="67341">MSIYNLMFKDKLISRNFIKRFSNLYLSHNNNSRCVYSILEGYNYLRFNNYCFINNSRSFSTTNLDSSHVENINNKENSFIKTGDFNSLDLNLRQLCRLSHQNFLVYAYNHFDFDTIIKINNQVLAPYQTYHRKKTEDHRRKYLSRFLKCIAKHKPESDHEMLAGLLIRCIDLLTSHDMYSMLRVRYILNYDNSFETLRSSRGIDTLEKFTNVQKAKEIRDKVLEEKASKNKTAKRNLLMRYLKINKLKFFRDQNITKAVYEANIDWKDENINKTEMEESRFAFIYNLPYIEIEYLKDRLMNLLSSFGKVNNIEIIKDRVPPLTSYQRPNANNKKFTYQPKDKYSPLHAIVEFENKEQRNELCSKNLRVFGILFLGRLIYPELAEYKHSLITALYPPFKRMTGALQYIANTLVDANDDYNDEDQSHEFSTCKITPFTRRRKKHGTQLVVTAEKHGKNTSTEDDSNKQIRDNHIDSSMIEDIKKDTLADLEPQWIVLRFNNFKHAYYARQKLVEQLKYEPRSFVSFDTKRSVFHNGKYMDLPLFRYNQDNETDITYTNLSRMNQEVE</sequence>
<dbReference type="InterPro" id="IPR000504">
    <property type="entry name" value="RRM_dom"/>
</dbReference>
<name>A0A976QQX0_THEOR</name>
<dbReference type="InterPro" id="IPR035979">
    <property type="entry name" value="RBD_domain_sf"/>
</dbReference>
<dbReference type="Gene3D" id="3.30.70.330">
    <property type="match status" value="1"/>
</dbReference>